<accession>A0A6C1B4Y7</accession>
<name>A0A6C1B4Y7_9RHOO</name>
<organism evidence="2 3">
    <name type="scientific">Nitrogeniibacter mangrovi</name>
    <dbReference type="NCBI Taxonomy" id="2016596"/>
    <lineage>
        <taxon>Bacteria</taxon>
        <taxon>Pseudomonadati</taxon>
        <taxon>Pseudomonadota</taxon>
        <taxon>Betaproteobacteria</taxon>
        <taxon>Rhodocyclales</taxon>
        <taxon>Zoogloeaceae</taxon>
        <taxon>Nitrogeniibacter</taxon>
    </lineage>
</organism>
<sequence length="275" mass="29887">MHIPFLRRLGAIAMCSIVMAACTSNPSKDVAEEEQPLSPAAIHKIALIRVLNPVELTAENRGGPLPLLGAVGWIAQRHINANRGQFLEQVFRNQAFLPGDELTNALLAELRDKGYSIEYLRTVPRDLEDPSDILFDAIQTDADAFLVVELDEMGIYSGVTSTKFMPRLNVDVELLGRIDQSEVFSQSIEYGVDADEHNDEEIPADPKYAYGSFGEAVEHQTDLIEGFRRGIGAIAASIVRQLRERGVDAGPVPAITAGLSGHAAHDDGQASNDSP</sequence>
<feature type="signal peptide" evidence="1">
    <location>
        <begin position="1"/>
        <end position="20"/>
    </location>
</feature>
<keyword evidence="3" id="KW-1185">Reference proteome</keyword>
<dbReference type="RefSeq" id="WP_173764438.1">
    <property type="nucleotide sequence ID" value="NZ_CP048836.1"/>
</dbReference>
<dbReference type="Proteomes" id="UP000501991">
    <property type="component" value="Chromosome"/>
</dbReference>
<dbReference type="AlphaFoldDB" id="A0A6C1B4Y7"/>
<proteinExistence type="predicted"/>
<gene>
    <name evidence="2" type="ORF">G3580_06205</name>
</gene>
<feature type="chain" id="PRO_5025372698" evidence="1">
    <location>
        <begin position="21"/>
        <end position="275"/>
    </location>
</feature>
<protein>
    <submittedName>
        <fullName evidence="2">Uncharacterized protein</fullName>
    </submittedName>
</protein>
<evidence type="ECO:0000256" key="1">
    <source>
        <dbReference type="SAM" id="SignalP"/>
    </source>
</evidence>
<dbReference type="KEGG" id="azq:G3580_06205"/>
<reference evidence="2 3" key="1">
    <citation type="submission" date="2020-02" db="EMBL/GenBank/DDBJ databases">
        <title>Nitrogenibacter mangrovi gen. nov., sp. nov. isolated from mangrove sediment, a denitrifying betaproteobacterium.</title>
        <authorList>
            <person name="Liao H."/>
            <person name="Tian Y."/>
        </authorList>
    </citation>
    <scope>NUCLEOTIDE SEQUENCE [LARGE SCALE GENOMIC DNA]</scope>
    <source>
        <strain evidence="2 3">M9-3-2</strain>
    </source>
</reference>
<evidence type="ECO:0000313" key="3">
    <source>
        <dbReference type="Proteomes" id="UP000501991"/>
    </source>
</evidence>
<keyword evidence="1" id="KW-0732">Signal</keyword>
<dbReference type="PROSITE" id="PS51257">
    <property type="entry name" value="PROKAR_LIPOPROTEIN"/>
    <property type="match status" value="1"/>
</dbReference>
<dbReference type="EMBL" id="CP048836">
    <property type="protein sequence ID" value="QID17274.1"/>
    <property type="molecule type" value="Genomic_DNA"/>
</dbReference>
<evidence type="ECO:0000313" key="2">
    <source>
        <dbReference type="EMBL" id="QID17274.1"/>
    </source>
</evidence>